<evidence type="ECO:0000259" key="4">
    <source>
        <dbReference type="Pfam" id="PF24801"/>
    </source>
</evidence>
<dbReference type="NCBIfam" id="NF040662">
    <property type="entry name" value="attach_TipJ_rel"/>
    <property type="match status" value="1"/>
</dbReference>
<gene>
    <name evidence="5" type="ORF">FO470_04990</name>
</gene>
<keyword evidence="1" id="KW-1133">Transmembrane helix</keyword>
<evidence type="ECO:0000256" key="1">
    <source>
        <dbReference type="SAM" id="Phobius"/>
    </source>
</evidence>
<keyword evidence="1" id="KW-0812">Transmembrane</keyword>
<dbReference type="Proteomes" id="UP000315321">
    <property type="component" value="Unassembled WGS sequence"/>
</dbReference>
<evidence type="ECO:0000313" key="6">
    <source>
        <dbReference type="Proteomes" id="UP000315321"/>
    </source>
</evidence>
<keyword evidence="6" id="KW-1185">Reference proteome</keyword>
<dbReference type="EMBL" id="VMBP01000001">
    <property type="protein sequence ID" value="TSJ64617.1"/>
    <property type="molecule type" value="Genomic_DNA"/>
</dbReference>
<evidence type="ECO:0000259" key="3">
    <source>
        <dbReference type="Pfam" id="PF13550"/>
    </source>
</evidence>
<dbReference type="Pfam" id="PF09327">
    <property type="entry name" value="Phage_Tail_Tip"/>
    <property type="match status" value="1"/>
</dbReference>
<evidence type="ECO:0000313" key="5">
    <source>
        <dbReference type="EMBL" id="TSJ64617.1"/>
    </source>
</evidence>
<sequence>MTAVTALPVLHIALPGIELARAMSRPRETIASFLRRVGWSTTLVPTICVVDGAPVLRAAWRKTRIRRGMAVEFRSMPQGGSMSGSSIAGLLGVIALSALAPWATGVLASALSITSAIGKGLLGAAILAGGSFLLSMLPRVQSGGSQDEATPIYSWSRQTNSAKPLQPVPSAYGRTKRMLDYAAVPWSSFEGGNQFLHVLLSEGEGKFSREQILIDDTVLWNSTTGINPNFSGVTIDFYDPGQEITAFPINVETSTEVDGQELAYPAWTGGFVVNSAGSTATRLVVDIVMPSCGKTNDEGILTPHAVAVMSEYRPVDNTGNPTGDGSWSTLAFGGGAFCSKSPVRFSLTGDVPPGRYAVRARRTTPSSTDGTVQDDLTWAGLRAFITGPKAFPVSTIAIRARATDQFSGDAASQLSVVETRILPVWDGAAWVDLPTRSPAWAALDIATNADYGGRLPLTRVDFQAFVDLAALSASRGDTFDYDFTSTQPVTDALDIALATCRTKHKWLGGALSLVRDQWSSIPSMMLTDSEIVRGSMEIEYLMKPTEASQCVVLEYIDESTWSIEEAVAPRDATEEQIADATRLQLPGIGNRTQAQREAEFLLRQNLFRRRTVTLETEHDGRMLSLGSAVLLQSNLPQQWGQSGKVVRNVGLGLFLDRPATWSGGQHWISLRDARGREFGPIKCSMGLNASIAVLDSVDLAAVEVAQGLDLADVLVPSPGGALPSYALGLGTTWRQRCVVSRGSPSGDRVQLEFFVDDVRVHDEDHTAPPPLPDGSALSNQAQLVVAGLSARFIANEIPRRVEATWFPAVGAISYLARVSYDGGESWVPLPETRDPTLSAVVDPYALRLSVAAVSASGKRGQWTYIDLAQPSISNDNVRVMVDNFEVGLHQYVVRHNSDALSRVEAIEEWMAELVVEQDAQNYSDKQRWDFELRSSAERVTASYTQAITVATGPGSALAQSITNLQAQVDDFETNLSVRWVTAASLPSGAMAAYEIVAKASSAVNTSRAAVLVAAYADGAGGAYSVFEAEADLFVLTRRVNGQRVTPFVVNATGIFVSGNMYLDGSITAAKLNIGTLSAITGNMGTLTAGRILSPDGKIDFNLNDGYLDFWS</sequence>
<dbReference type="RefSeq" id="WP_144341772.1">
    <property type="nucleotide sequence ID" value="NZ_VMBP01000001.1"/>
</dbReference>
<reference evidence="5 6" key="1">
    <citation type="submission" date="2019-07" db="EMBL/GenBank/DDBJ databases">
        <authorList>
            <person name="Grouzdev D.S."/>
        </authorList>
    </citation>
    <scope>NUCLEOTIDE SEQUENCE [LARGE SCALE GENOMIC DNA]</scope>
    <source>
        <strain evidence="5 6">3C</strain>
    </source>
</reference>
<comment type="caution">
    <text evidence="5">The sequence shown here is derived from an EMBL/GenBank/DDBJ whole genome shotgun (WGS) entry which is preliminary data.</text>
</comment>
<name>A0ABY3DWR6_9HYPH</name>
<feature type="domain" description="Tip attachment protein J HDII-ins2" evidence="4">
    <location>
        <begin position="271"/>
        <end position="385"/>
    </location>
</feature>
<organism evidence="5 6">
    <name type="scientific">Ancylobacter moscoviensis</name>
    <dbReference type="NCBI Taxonomy" id="2597768"/>
    <lineage>
        <taxon>Bacteria</taxon>
        <taxon>Pseudomonadati</taxon>
        <taxon>Pseudomonadota</taxon>
        <taxon>Alphaproteobacteria</taxon>
        <taxon>Hyphomicrobiales</taxon>
        <taxon>Xanthobacteraceae</taxon>
        <taxon>Ancylobacter</taxon>
    </lineage>
</organism>
<dbReference type="InterPro" id="IPR032876">
    <property type="entry name" value="J_dom"/>
</dbReference>
<feature type="transmembrane region" description="Helical" evidence="1">
    <location>
        <begin position="116"/>
        <end position="137"/>
    </location>
</feature>
<dbReference type="Pfam" id="PF13550">
    <property type="entry name" value="Phage-tail_3"/>
    <property type="match status" value="1"/>
</dbReference>
<feature type="transmembrane region" description="Helical" evidence="1">
    <location>
        <begin position="81"/>
        <end position="104"/>
    </location>
</feature>
<protein>
    <recommendedName>
        <fullName evidence="7">Tip attachment protein J domain-containing protein</fullName>
    </recommendedName>
</protein>
<accession>A0ABY3DWR6</accession>
<evidence type="ECO:0008006" key="7">
    <source>
        <dbReference type="Google" id="ProtNLM"/>
    </source>
</evidence>
<feature type="domain" description="Tip attachment protein J" evidence="3">
    <location>
        <begin position="497"/>
        <end position="634"/>
    </location>
</feature>
<proteinExistence type="predicted"/>
<dbReference type="Pfam" id="PF24801">
    <property type="entry name" value="FNIII-A_GpJ"/>
    <property type="match status" value="1"/>
</dbReference>
<dbReference type="InterPro" id="IPR015406">
    <property type="entry name" value="GpJ_CSF"/>
</dbReference>
<keyword evidence="1" id="KW-0472">Membrane</keyword>
<dbReference type="InterPro" id="IPR055385">
    <property type="entry name" value="GpJ_HDII-ins2"/>
</dbReference>
<feature type="domain" description="Tip attachment protein J central straight fiber" evidence="2">
    <location>
        <begin position="989"/>
        <end position="1102"/>
    </location>
</feature>
<evidence type="ECO:0000259" key="2">
    <source>
        <dbReference type="Pfam" id="PF09327"/>
    </source>
</evidence>